<reference evidence="2" key="1">
    <citation type="journal article" date="2014" name="Front. Microbiol.">
        <title>High frequency of phylogenetically diverse reductive dehalogenase-homologous genes in deep subseafloor sedimentary metagenomes.</title>
        <authorList>
            <person name="Kawai M."/>
            <person name="Futagami T."/>
            <person name="Toyoda A."/>
            <person name="Takaki Y."/>
            <person name="Nishi S."/>
            <person name="Hori S."/>
            <person name="Arai W."/>
            <person name="Tsubouchi T."/>
            <person name="Morono Y."/>
            <person name="Uchiyama I."/>
            <person name="Ito T."/>
            <person name="Fujiyama A."/>
            <person name="Inagaki F."/>
            <person name="Takami H."/>
        </authorList>
    </citation>
    <scope>NUCLEOTIDE SEQUENCE</scope>
    <source>
        <strain evidence="2">Expedition CK06-06</strain>
    </source>
</reference>
<dbReference type="InterPro" id="IPR029044">
    <property type="entry name" value="Nucleotide-diphossugar_trans"/>
</dbReference>
<feature type="non-terminal residue" evidence="2">
    <location>
        <position position="109"/>
    </location>
</feature>
<feature type="domain" description="Glycosyltransferase 2-like" evidence="1">
    <location>
        <begin position="14"/>
        <end position="102"/>
    </location>
</feature>
<proteinExistence type="predicted"/>
<comment type="caution">
    <text evidence="2">The sequence shown here is derived from an EMBL/GenBank/DDBJ whole genome shotgun (WGS) entry which is preliminary data.</text>
</comment>
<dbReference type="InterPro" id="IPR001173">
    <property type="entry name" value="Glyco_trans_2-like"/>
</dbReference>
<evidence type="ECO:0000259" key="1">
    <source>
        <dbReference type="Pfam" id="PF00535"/>
    </source>
</evidence>
<dbReference type="PANTHER" id="PTHR43685">
    <property type="entry name" value="GLYCOSYLTRANSFERASE"/>
    <property type="match status" value="1"/>
</dbReference>
<dbReference type="Gene3D" id="3.90.550.10">
    <property type="entry name" value="Spore Coat Polysaccharide Biosynthesis Protein SpsA, Chain A"/>
    <property type="match status" value="1"/>
</dbReference>
<gene>
    <name evidence="2" type="ORF">S01H1_27110</name>
</gene>
<evidence type="ECO:0000313" key="2">
    <source>
        <dbReference type="EMBL" id="GAF87559.1"/>
    </source>
</evidence>
<accession>X0T2V3</accession>
<protein>
    <recommendedName>
        <fullName evidence="1">Glycosyltransferase 2-like domain-containing protein</fullName>
    </recommendedName>
</protein>
<dbReference type="InterPro" id="IPR050834">
    <property type="entry name" value="Glycosyltransf_2"/>
</dbReference>
<organism evidence="2">
    <name type="scientific">marine sediment metagenome</name>
    <dbReference type="NCBI Taxonomy" id="412755"/>
    <lineage>
        <taxon>unclassified sequences</taxon>
        <taxon>metagenomes</taxon>
        <taxon>ecological metagenomes</taxon>
    </lineage>
</organism>
<dbReference type="Pfam" id="PF00535">
    <property type="entry name" value="Glycos_transf_2"/>
    <property type="match status" value="1"/>
</dbReference>
<sequence length="109" mass="12297">MGKQNHKVEDLITVSVVAYNHAPYIKECIDSILGQTWQNLEILVVDDCSTDETVELVKSYGDPRINLITKKKNRGASDSTEVYLRQTAGRYIATMCGDDRMATPFKIEK</sequence>
<name>X0T2V3_9ZZZZ</name>
<dbReference type="CDD" id="cd00761">
    <property type="entry name" value="Glyco_tranf_GTA_type"/>
    <property type="match status" value="1"/>
</dbReference>
<dbReference type="PANTHER" id="PTHR43685:SF2">
    <property type="entry name" value="GLYCOSYLTRANSFERASE 2-LIKE DOMAIN-CONTAINING PROTEIN"/>
    <property type="match status" value="1"/>
</dbReference>
<dbReference type="EMBL" id="BARS01016478">
    <property type="protein sequence ID" value="GAF87559.1"/>
    <property type="molecule type" value="Genomic_DNA"/>
</dbReference>
<dbReference type="SUPFAM" id="SSF53448">
    <property type="entry name" value="Nucleotide-diphospho-sugar transferases"/>
    <property type="match status" value="1"/>
</dbReference>
<dbReference type="AlphaFoldDB" id="X0T2V3"/>